<reference evidence="6" key="1">
    <citation type="journal article" date="2017" name="Parasit. Vectors">
        <title>Sialotranscriptomics of Rhipicephalus zambeziensis reveals intricate expression profiles of secretory proteins and suggests tight temporal transcriptional regulation during blood-feeding.</title>
        <authorList>
            <person name="de Castro M.H."/>
            <person name="de Klerk D."/>
            <person name="Pienaar R."/>
            <person name="Rees D.J.G."/>
            <person name="Mans B.J."/>
        </authorList>
    </citation>
    <scope>NUCLEOTIDE SEQUENCE</scope>
    <source>
        <tissue evidence="6">Salivary glands</tissue>
    </source>
</reference>
<dbReference type="PROSITE" id="PS00799">
    <property type="entry name" value="GRANULINS"/>
    <property type="match status" value="3"/>
</dbReference>
<dbReference type="Gene3D" id="2.10.25.160">
    <property type="entry name" value="Granulin"/>
    <property type="match status" value="7"/>
</dbReference>
<feature type="domain" description="Granulins" evidence="5">
    <location>
        <begin position="398"/>
        <end position="411"/>
    </location>
</feature>
<evidence type="ECO:0000256" key="1">
    <source>
        <dbReference type="ARBA" id="ARBA00004613"/>
    </source>
</evidence>
<dbReference type="InterPro" id="IPR037277">
    <property type="entry name" value="Granulin_sf"/>
</dbReference>
<comment type="similarity">
    <text evidence="2">Belongs to the granulin family.</text>
</comment>
<feature type="domain" description="Granulins" evidence="5">
    <location>
        <begin position="563"/>
        <end position="576"/>
    </location>
</feature>
<feature type="domain" description="Granulins" evidence="5">
    <location>
        <begin position="480"/>
        <end position="493"/>
    </location>
</feature>
<accession>A0A224YNX2</accession>
<evidence type="ECO:0000256" key="2">
    <source>
        <dbReference type="ARBA" id="ARBA00010093"/>
    </source>
</evidence>
<name>A0A224YNX2_9ACAR</name>
<evidence type="ECO:0000256" key="4">
    <source>
        <dbReference type="ARBA" id="ARBA00023157"/>
    </source>
</evidence>
<protein>
    <submittedName>
        <fullName evidence="6">Granulin</fullName>
    </submittedName>
</protein>
<dbReference type="EMBL" id="GFPF01008161">
    <property type="protein sequence ID" value="MAA19307.1"/>
    <property type="molecule type" value="Transcribed_RNA"/>
</dbReference>
<dbReference type="InterPro" id="IPR039036">
    <property type="entry name" value="Granulin_fam"/>
</dbReference>
<dbReference type="InterPro" id="IPR000118">
    <property type="entry name" value="Granulin"/>
</dbReference>
<dbReference type="SMART" id="SM00277">
    <property type="entry name" value="GRAN"/>
    <property type="match status" value="7"/>
</dbReference>
<dbReference type="SUPFAM" id="SSF57277">
    <property type="entry name" value="Granulin repeat"/>
    <property type="match status" value="6"/>
</dbReference>
<sequence>MVQKVQPVGRPQAQASMPQVDAELIQCPDGSFCQNTQTCCLLNSGRYGCCPYAHAECCSDHVSCCPEGYRCLVSTQQCIHAASNRTAPMLRKVDSIALESAEQSRPTSDVNNVRCPDGNYCQDGQTCCLLTSGSYGCCPYQHAECCSDHTSCCPEGYRCRISTHQCVHATTNHTVAMVQKVSAFSAEPRQAEVSTNGITCPDGHKCLNGQTCCALSAGHYGCCPLPEAVCCSDHKTCCPNGYQCHVATQTCQKGDHMVAAVRKLPAATDAQLIEVAAELLRCPDGSYCQNTQTCCLLVSGHYGCCPYVHAQCCSDHTSCCPEGYRCKVSTKQCIHATSNHSVAAGQKVDAVIPKPTLLSPRSNDVTCPDGHKCLSGQTCCPLSSTRYGCCPLPNAVCCDDDQHCCPEGYTCNAGSGTCELGDRSVPMVQKGPAFVDAALIQAAIRNEICPDGNECDDDQTCCQLRSGSYGCCPYNHAVCCDDKVHCCPEGYTCDTKASRCLNGNLASPLSRIIRKRISRPMNRILVDEVKTTCPDQSTCPDRMTCCKSNNTYSCCPYNEATCCQDGQHCCPKGYDCDEARHMCTRRRRPEDLPWVN</sequence>
<organism evidence="6">
    <name type="scientific">Rhipicephalus zambeziensis</name>
    <dbReference type="NCBI Taxonomy" id="60191"/>
    <lineage>
        <taxon>Eukaryota</taxon>
        <taxon>Metazoa</taxon>
        <taxon>Ecdysozoa</taxon>
        <taxon>Arthropoda</taxon>
        <taxon>Chelicerata</taxon>
        <taxon>Arachnida</taxon>
        <taxon>Acari</taxon>
        <taxon>Parasitiformes</taxon>
        <taxon>Ixodida</taxon>
        <taxon>Ixodoidea</taxon>
        <taxon>Ixodidae</taxon>
        <taxon>Rhipicephalinae</taxon>
        <taxon>Rhipicephalus</taxon>
        <taxon>Rhipicephalus</taxon>
    </lineage>
</organism>
<dbReference type="PANTHER" id="PTHR12274">
    <property type="entry name" value="GRANULIN"/>
    <property type="match status" value="1"/>
</dbReference>
<evidence type="ECO:0000313" key="6">
    <source>
        <dbReference type="EMBL" id="MAA19307.1"/>
    </source>
</evidence>
<keyword evidence="3" id="KW-0964">Secreted</keyword>
<keyword evidence="4" id="KW-1015">Disulfide bond</keyword>
<dbReference type="PANTHER" id="PTHR12274:SF3">
    <property type="entry name" value="PROGRANULIN"/>
    <property type="match status" value="1"/>
</dbReference>
<proteinExistence type="inferred from homology"/>
<dbReference type="Pfam" id="PF00396">
    <property type="entry name" value="Granulin"/>
    <property type="match status" value="7"/>
</dbReference>
<comment type="subcellular location">
    <subcellularLocation>
        <location evidence="1">Secreted</location>
    </subcellularLocation>
</comment>
<evidence type="ECO:0000259" key="5">
    <source>
        <dbReference type="PROSITE" id="PS00799"/>
    </source>
</evidence>
<evidence type="ECO:0000256" key="3">
    <source>
        <dbReference type="ARBA" id="ARBA00022525"/>
    </source>
</evidence>
<dbReference type="GO" id="GO:0005576">
    <property type="term" value="C:extracellular region"/>
    <property type="evidence" value="ECO:0007669"/>
    <property type="project" value="UniProtKB-SubCell"/>
</dbReference>
<dbReference type="AlphaFoldDB" id="A0A224YNX2"/>